<organism evidence="3 4">
    <name type="scientific">Winogradskyella alexanderae</name>
    <dbReference type="NCBI Taxonomy" id="2877123"/>
    <lineage>
        <taxon>Bacteria</taxon>
        <taxon>Pseudomonadati</taxon>
        <taxon>Bacteroidota</taxon>
        <taxon>Flavobacteriia</taxon>
        <taxon>Flavobacteriales</taxon>
        <taxon>Flavobacteriaceae</taxon>
        <taxon>Winogradskyella</taxon>
    </lineage>
</organism>
<comment type="caution">
    <text evidence="3">The sequence shown here is derived from an EMBL/GenBank/DDBJ whole genome shotgun (WGS) entry which is preliminary data.</text>
</comment>
<dbReference type="SUPFAM" id="SSF82171">
    <property type="entry name" value="DPP6 N-terminal domain-like"/>
    <property type="match status" value="1"/>
</dbReference>
<dbReference type="InterPro" id="IPR048954">
    <property type="entry name" value="PorZ_N"/>
</dbReference>
<sequence length="795" mass="88221">MNKTILRLILIVLAIPCSSRSQEFSSLWQGHFSYNNIVDVVAGNNTIYAAAENAVFNFDPATNEITTITTVDGLSGREITSIYFSNSFESLLIGYRTGLIELYSLIDNSVLSIVDILNKDNITPDKKQINHFYENEGLVYISTNFGISVYDIERLEFGDTYFIGNGGSQIGVNQVSVLNNSLYAACVDGTGLKRADLDNPNLIDFQQWQTVLGGNFRTVNTFNDKIYSTRTDRQFFEIDDATIIELFQFDTLPTDSKVQDDNIIFTTSDEALLYDANINLVNVFQAPDEYVSNFSSSTSLGNNVYIGTNLFGIISSQINDGVEYNQILPNGPLENNVFRLNATTGTVWATYGEFTEALNPFPLTSKGISYLYEDEWFNIPFDSVLGARELNEITPNIFNPNQVFVSSYKDGILELNDFQPTELYNQENSGLESLIIPNNPDFVGIRVSAAEFDTNGLLWSMTSRVDRALKSYDPTTGNWQGYSFSDLITNPLGDETGFFDMEIDNNGTKWIGAYSNGLLAYNENIPSSPLRNINSESQNVLPFTRFTALALDNRNQLWIGTTKGLRVLFNTIGFYDDPNPTLRSIIILEEGIPKELLANQGITDIKVDGSNNKWVGTADSGVFYFSPDGQNTIYHFTIENSPLPSNTVNDISIDADNGIVYFATTRGLVAFTAGGSAPKETLDEAYVYPNPVRPEYDILGFNDLNDVNKGIKIAGLTERVNIKITDIEGNLVAEAQSNVNLRSSQANYNFAIDGGTAIWNGKNLANSVVRTGVYLIMISDLDSFETKVLKVLIVR</sequence>
<reference evidence="4" key="1">
    <citation type="submission" date="2023-07" db="EMBL/GenBank/DDBJ databases">
        <authorList>
            <person name="Yue Y."/>
        </authorList>
    </citation>
    <scope>NUCLEOTIDE SEQUENCE [LARGE SCALE GENOMIC DNA]</scope>
    <source>
        <strain evidence="4">D23</strain>
    </source>
</reference>
<name>A0ABS7XPK6_9FLAO</name>
<dbReference type="EMBL" id="JAIUJR010000001">
    <property type="protein sequence ID" value="MCA0131429.1"/>
    <property type="molecule type" value="Genomic_DNA"/>
</dbReference>
<protein>
    <submittedName>
        <fullName evidence="3">ABC transporter substrate-binding protein</fullName>
    </submittedName>
</protein>
<evidence type="ECO:0000256" key="1">
    <source>
        <dbReference type="SAM" id="SignalP"/>
    </source>
</evidence>
<accession>A0ABS7XPK6</accession>
<dbReference type="Gene3D" id="2.130.10.10">
    <property type="entry name" value="YVTN repeat-like/Quinoprotein amine dehydrogenase"/>
    <property type="match status" value="2"/>
</dbReference>
<dbReference type="InterPro" id="IPR015943">
    <property type="entry name" value="WD40/YVTN_repeat-like_dom_sf"/>
</dbReference>
<keyword evidence="1" id="KW-0732">Signal</keyword>
<keyword evidence="4" id="KW-1185">Reference proteome</keyword>
<evidence type="ECO:0000313" key="3">
    <source>
        <dbReference type="EMBL" id="MCA0131429.1"/>
    </source>
</evidence>
<feature type="signal peptide" evidence="1">
    <location>
        <begin position="1"/>
        <end position="21"/>
    </location>
</feature>
<dbReference type="Proteomes" id="UP001198901">
    <property type="component" value="Unassembled WGS sequence"/>
</dbReference>
<evidence type="ECO:0000259" key="2">
    <source>
        <dbReference type="Pfam" id="PF21544"/>
    </source>
</evidence>
<dbReference type="Pfam" id="PF21544">
    <property type="entry name" value="PorZ_N_b_propeller"/>
    <property type="match status" value="1"/>
</dbReference>
<proteinExistence type="predicted"/>
<dbReference type="RefSeq" id="WP_224525252.1">
    <property type="nucleotide sequence ID" value="NZ_JAIUJR010000001.1"/>
</dbReference>
<evidence type="ECO:0000313" key="4">
    <source>
        <dbReference type="Proteomes" id="UP001198901"/>
    </source>
</evidence>
<feature type="chain" id="PRO_5047291962" evidence="1">
    <location>
        <begin position="22"/>
        <end position="795"/>
    </location>
</feature>
<feature type="domain" description="PorZ N-terminal beta-propeller" evidence="2">
    <location>
        <begin position="47"/>
        <end position="209"/>
    </location>
</feature>
<dbReference type="Gene3D" id="2.60.40.4070">
    <property type="match status" value="1"/>
</dbReference>
<dbReference type="SUPFAM" id="SSF101898">
    <property type="entry name" value="NHL repeat"/>
    <property type="match status" value="1"/>
</dbReference>
<gene>
    <name evidence="3" type="ORF">LBU54_02455</name>
</gene>